<dbReference type="Pfam" id="PF00535">
    <property type="entry name" value="Glycos_transf_2"/>
    <property type="match status" value="1"/>
</dbReference>
<reference evidence="3 4" key="1">
    <citation type="journal article" date="2016" name="Nat. Commun.">
        <title>Thousands of microbial genomes shed light on interconnected biogeochemical processes in an aquifer system.</title>
        <authorList>
            <person name="Anantharaman K."/>
            <person name="Brown C.T."/>
            <person name="Hug L.A."/>
            <person name="Sharon I."/>
            <person name="Castelle C.J."/>
            <person name="Probst A.J."/>
            <person name="Thomas B.C."/>
            <person name="Singh A."/>
            <person name="Wilkins M.J."/>
            <person name="Karaoz U."/>
            <person name="Brodie E.L."/>
            <person name="Williams K.H."/>
            <person name="Hubbard S.S."/>
            <person name="Banfield J.F."/>
        </authorList>
    </citation>
    <scope>NUCLEOTIDE SEQUENCE [LARGE SCALE GENOMIC DNA]</scope>
</reference>
<feature type="transmembrane region" description="Helical" evidence="1">
    <location>
        <begin position="264"/>
        <end position="288"/>
    </location>
</feature>
<keyword evidence="1" id="KW-0812">Transmembrane</keyword>
<organism evidence="3 4">
    <name type="scientific">Candidatus Roizmanbacteria bacterium RIFCSPHIGHO2_02_FULL_37_24</name>
    <dbReference type="NCBI Taxonomy" id="1802037"/>
    <lineage>
        <taxon>Bacteria</taxon>
        <taxon>Candidatus Roizmaniibacteriota</taxon>
    </lineage>
</organism>
<keyword evidence="1" id="KW-0472">Membrane</keyword>
<dbReference type="AlphaFoldDB" id="A0A1F7GW08"/>
<dbReference type="InterPro" id="IPR001173">
    <property type="entry name" value="Glyco_trans_2-like"/>
</dbReference>
<gene>
    <name evidence="3" type="ORF">A3C24_00895</name>
</gene>
<name>A0A1F7GW08_9BACT</name>
<dbReference type="SUPFAM" id="SSF53448">
    <property type="entry name" value="Nucleotide-diphospho-sugar transferases"/>
    <property type="match status" value="1"/>
</dbReference>
<accession>A0A1F7GW08</accession>
<feature type="domain" description="Glycosyltransferase 2-like" evidence="2">
    <location>
        <begin position="6"/>
        <end position="166"/>
    </location>
</feature>
<evidence type="ECO:0000313" key="3">
    <source>
        <dbReference type="EMBL" id="OGK23199.1"/>
    </source>
</evidence>
<dbReference type="PANTHER" id="PTHR48090">
    <property type="entry name" value="UNDECAPRENYL-PHOSPHATE 4-DEOXY-4-FORMAMIDO-L-ARABINOSE TRANSFERASE-RELATED"/>
    <property type="match status" value="1"/>
</dbReference>
<sequence>MKKILSIIVPTYNEEENIEYAYSEIKKTLAAIPQYDYEIIFTDNNSRDRSREIINSIIKKDKKVTALFMSRTFSAEYSTQAAMHHVIGHVVTFIDCDLQDHPSLIPKFLREWEKGYDMVIGIRPKIKDTFIMSKLRKLFYIIFRKIASMDVPLYSGSFCLLDRRINDIIANLPERNRFFRGLRAWVGFNVKQIEYKRRERKFGTTKNSMFDYLGDMQRALLGFSFVPLDIITTLGLVLAIPSFVFIFSYLFLVLSLGNPLNASIPILLAIFFFGGIQLLAISVVGKYIQIIFEEVKQRPSYIIDKVINDHSTPKFRKFYEKS</sequence>
<dbReference type="InterPro" id="IPR029044">
    <property type="entry name" value="Nucleotide-diphossugar_trans"/>
</dbReference>
<dbReference type="InterPro" id="IPR050256">
    <property type="entry name" value="Glycosyltransferase_2"/>
</dbReference>
<evidence type="ECO:0000259" key="2">
    <source>
        <dbReference type="Pfam" id="PF00535"/>
    </source>
</evidence>
<dbReference type="Gene3D" id="3.90.550.10">
    <property type="entry name" value="Spore Coat Polysaccharide Biosynthesis Protein SpsA, Chain A"/>
    <property type="match status" value="1"/>
</dbReference>
<evidence type="ECO:0000313" key="4">
    <source>
        <dbReference type="Proteomes" id="UP000177159"/>
    </source>
</evidence>
<keyword evidence="1" id="KW-1133">Transmembrane helix</keyword>
<dbReference type="EMBL" id="MFZM01000024">
    <property type="protein sequence ID" value="OGK23199.1"/>
    <property type="molecule type" value="Genomic_DNA"/>
</dbReference>
<comment type="caution">
    <text evidence="3">The sequence shown here is derived from an EMBL/GenBank/DDBJ whole genome shotgun (WGS) entry which is preliminary data.</text>
</comment>
<feature type="transmembrane region" description="Helical" evidence="1">
    <location>
        <begin position="219"/>
        <end position="252"/>
    </location>
</feature>
<dbReference type="Proteomes" id="UP000177159">
    <property type="component" value="Unassembled WGS sequence"/>
</dbReference>
<protein>
    <recommendedName>
        <fullName evidence="2">Glycosyltransferase 2-like domain-containing protein</fullName>
    </recommendedName>
</protein>
<dbReference type="CDD" id="cd04187">
    <property type="entry name" value="DPM1_like_bac"/>
    <property type="match status" value="1"/>
</dbReference>
<evidence type="ECO:0000256" key="1">
    <source>
        <dbReference type="SAM" id="Phobius"/>
    </source>
</evidence>
<proteinExistence type="predicted"/>
<dbReference type="PANTHER" id="PTHR48090:SF8">
    <property type="entry name" value="GLYCOSYLTRANSFERASE CSBB-RELATED"/>
    <property type="match status" value="1"/>
</dbReference>
<dbReference type="GO" id="GO:0005886">
    <property type="term" value="C:plasma membrane"/>
    <property type="evidence" value="ECO:0007669"/>
    <property type="project" value="TreeGrafter"/>
</dbReference>